<dbReference type="EMBL" id="ML004429">
    <property type="protein sequence ID" value="RKP32963.1"/>
    <property type="molecule type" value="Genomic_DNA"/>
</dbReference>
<keyword evidence="2" id="KW-1185">Reference proteome</keyword>
<organism evidence="1 2">
    <name type="scientific">Metschnikowia bicuspidata</name>
    <dbReference type="NCBI Taxonomy" id="27322"/>
    <lineage>
        <taxon>Eukaryota</taxon>
        <taxon>Fungi</taxon>
        <taxon>Dikarya</taxon>
        <taxon>Ascomycota</taxon>
        <taxon>Saccharomycotina</taxon>
        <taxon>Pichiomycetes</taxon>
        <taxon>Metschnikowiaceae</taxon>
        <taxon>Metschnikowia</taxon>
    </lineage>
</organism>
<gene>
    <name evidence="1" type="ORF">METBISCDRAFT_21224</name>
</gene>
<evidence type="ECO:0000313" key="2">
    <source>
        <dbReference type="Proteomes" id="UP000268321"/>
    </source>
</evidence>
<accession>A0A4P9ZIU3</accession>
<proteinExistence type="predicted"/>
<dbReference type="Proteomes" id="UP000268321">
    <property type="component" value="Unassembled WGS sequence"/>
</dbReference>
<reference evidence="2" key="1">
    <citation type="journal article" date="2018" name="Nat. Microbiol.">
        <title>Leveraging single-cell genomics to expand the fungal tree of life.</title>
        <authorList>
            <person name="Ahrendt S.R."/>
            <person name="Quandt C.A."/>
            <person name="Ciobanu D."/>
            <person name="Clum A."/>
            <person name="Salamov A."/>
            <person name="Andreopoulos B."/>
            <person name="Cheng J.F."/>
            <person name="Woyke T."/>
            <person name="Pelin A."/>
            <person name="Henrissat B."/>
            <person name="Reynolds N.K."/>
            <person name="Benny G.L."/>
            <person name="Smith M.E."/>
            <person name="James T.Y."/>
            <person name="Grigoriev I.V."/>
        </authorList>
    </citation>
    <scope>NUCLEOTIDE SEQUENCE [LARGE SCALE GENOMIC DNA]</scope>
    <source>
        <strain evidence="2">Baker2002</strain>
    </source>
</reference>
<sequence length="268" mass="29016">MPMPAVLNASERIALAPINVNVSSPLQARKSASFRNCLLPLTPTIPRPFLPKSASVLVKSDNVKNSALSGYKITNNRNVKADLAATKLKLRLQLAFYKLKQQKAAFVFTPQIKTMNFQVSSALTPSLLSVGASSTSATRITPETRRFPLLNTVANKKTGTMHLLHIKSLSSYHNSFPSHLPLRGKVFKLPSVHKILKTPIKAAARRQMVMGNSNSDETIDETVGEIAAGMARKNEDILSSSPIGPGSFGTPNSFLVAKSLLLLGLARF</sequence>
<evidence type="ECO:0000313" key="1">
    <source>
        <dbReference type="EMBL" id="RKP32963.1"/>
    </source>
</evidence>
<name>A0A4P9ZIU3_9ASCO</name>
<dbReference type="AlphaFoldDB" id="A0A4P9ZIU3"/>
<protein>
    <submittedName>
        <fullName evidence="1">Uncharacterized protein</fullName>
    </submittedName>
</protein>
<dbReference type="OrthoDB" id="4018477at2759"/>